<accession>A0ABP3KEE3</accession>
<comment type="caution">
    <text evidence="1">The sequence shown here is derived from an EMBL/GenBank/DDBJ whole genome shotgun (WGS) entry which is preliminary data.</text>
</comment>
<gene>
    <name evidence="1" type="ORF">GCM10009544_44580</name>
</gene>
<dbReference type="InterPro" id="IPR029063">
    <property type="entry name" value="SAM-dependent_MTases_sf"/>
</dbReference>
<keyword evidence="1" id="KW-0489">Methyltransferase</keyword>
<keyword evidence="2" id="KW-1185">Reference proteome</keyword>
<dbReference type="Pfam" id="PF04672">
    <property type="entry name" value="Methyltransf_19"/>
    <property type="match status" value="1"/>
</dbReference>
<dbReference type="GO" id="GO:0008168">
    <property type="term" value="F:methyltransferase activity"/>
    <property type="evidence" value="ECO:0007669"/>
    <property type="project" value="UniProtKB-KW"/>
</dbReference>
<dbReference type="InterPro" id="IPR006764">
    <property type="entry name" value="SAM_dep_MeTrfase_SAV2177_type"/>
</dbReference>
<dbReference type="EMBL" id="BAAAHB010000056">
    <property type="protein sequence ID" value="GAA0477714.1"/>
    <property type="molecule type" value="Genomic_DNA"/>
</dbReference>
<name>A0ABP3KEE3_9ACTN</name>
<dbReference type="GO" id="GO:0032259">
    <property type="term" value="P:methylation"/>
    <property type="evidence" value="ECO:0007669"/>
    <property type="project" value="UniProtKB-KW"/>
</dbReference>
<evidence type="ECO:0000313" key="1">
    <source>
        <dbReference type="EMBL" id="GAA0477714.1"/>
    </source>
</evidence>
<organism evidence="1 2">
    <name type="scientific">Streptomyces stramineus</name>
    <dbReference type="NCBI Taxonomy" id="173861"/>
    <lineage>
        <taxon>Bacteria</taxon>
        <taxon>Bacillati</taxon>
        <taxon>Actinomycetota</taxon>
        <taxon>Actinomycetes</taxon>
        <taxon>Kitasatosporales</taxon>
        <taxon>Streptomycetaceae</taxon>
        <taxon>Streptomyces</taxon>
    </lineage>
</organism>
<dbReference type="SUPFAM" id="SSF53335">
    <property type="entry name" value="S-adenosyl-L-methionine-dependent methyltransferases"/>
    <property type="match status" value="1"/>
</dbReference>
<reference evidence="2" key="1">
    <citation type="journal article" date="2019" name="Int. J. Syst. Evol. Microbiol.">
        <title>The Global Catalogue of Microorganisms (GCM) 10K type strain sequencing project: providing services to taxonomists for standard genome sequencing and annotation.</title>
        <authorList>
            <consortium name="The Broad Institute Genomics Platform"/>
            <consortium name="The Broad Institute Genome Sequencing Center for Infectious Disease"/>
            <person name="Wu L."/>
            <person name="Ma J."/>
        </authorList>
    </citation>
    <scope>NUCLEOTIDE SEQUENCE [LARGE SCALE GENOMIC DNA]</scope>
    <source>
        <strain evidence="2">JCM 10649</strain>
    </source>
</reference>
<dbReference type="Proteomes" id="UP001499895">
    <property type="component" value="Unassembled WGS sequence"/>
</dbReference>
<sequence length="271" mass="30444">MLHDSGLPYEVDISTPSVARMYDYLLDGRNHYPADRRACADLLRQVPSMKALALNNRQFLRRAVRALARDHGIRQFIDHGSGLPTQDNVHEVAQRVDPGCRVVYVDNDPIVWNIGGALLERDRNSAVLQADMRDTARIFDSRQVRGLIDLNRPVAALFVSVLHCIPDEDGPGALVEEVASRLPDGSFLVICQLVSDNPGLREFVTEFMDVQTRGRWGRVREKRDVRAYFASLEVEPPGLVEVSRWRPGAGAGPVQETFEWEEYGGVGRITR</sequence>
<evidence type="ECO:0000313" key="2">
    <source>
        <dbReference type="Proteomes" id="UP001499895"/>
    </source>
</evidence>
<dbReference type="RefSeq" id="WP_344093551.1">
    <property type="nucleotide sequence ID" value="NZ_BAAAHB010000056.1"/>
</dbReference>
<keyword evidence="1" id="KW-0808">Transferase</keyword>
<proteinExistence type="predicted"/>
<dbReference type="Gene3D" id="3.40.50.150">
    <property type="entry name" value="Vaccinia Virus protein VP39"/>
    <property type="match status" value="1"/>
</dbReference>
<dbReference type="PIRSF" id="PIRSF017393">
    <property type="entry name" value="MTase_SAV2177"/>
    <property type="match status" value="1"/>
</dbReference>
<protein>
    <submittedName>
        <fullName evidence="1">SAM-dependent methyltransferase</fullName>
    </submittedName>
</protein>